<dbReference type="Pfam" id="PF05189">
    <property type="entry name" value="RTC_insert"/>
    <property type="match status" value="1"/>
</dbReference>
<comment type="catalytic activity">
    <reaction evidence="6">
        <text>a 3'-end 3'-phospho-ribonucleotide-RNA + ATP = a 3'-end 2',3'-cyclophospho-ribonucleotide-RNA + AMP + diphosphate</text>
        <dbReference type="Rhea" id="RHEA:23976"/>
        <dbReference type="Rhea" id="RHEA-COMP:10463"/>
        <dbReference type="Rhea" id="RHEA-COMP:10464"/>
        <dbReference type="ChEBI" id="CHEBI:30616"/>
        <dbReference type="ChEBI" id="CHEBI:33019"/>
        <dbReference type="ChEBI" id="CHEBI:83062"/>
        <dbReference type="ChEBI" id="CHEBI:83064"/>
        <dbReference type="ChEBI" id="CHEBI:456215"/>
        <dbReference type="EC" id="6.5.1.4"/>
    </reaction>
</comment>
<evidence type="ECO:0000256" key="5">
    <source>
        <dbReference type="ARBA" id="ARBA00022741"/>
    </source>
</evidence>
<dbReference type="InterPro" id="IPR023797">
    <property type="entry name" value="RNA3'_phos_cyclase_dom"/>
</dbReference>
<dbReference type="InterPro" id="IPR000228">
    <property type="entry name" value="RNA3'_term_phos_cyc"/>
</dbReference>
<dbReference type="SUPFAM" id="SSF52913">
    <property type="entry name" value="RNA 3'-terminal phosphate cyclase, RPTC, insert domain"/>
    <property type="match status" value="1"/>
</dbReference>
<dbReference type="Pfam" id="PF01137">
    <property type="entry name" value="RTC"/>
    <property type="match status" value="1"/>
</dbReference>
<dbReference type="GO" id="GO:0006396">
    <property type="term" value="P:RNA processing"/>
    <property type="evidence" value="ECO:0007669"/>
    <property type="project" value="InterPro"/>
</dbReference>
<evidence type="ECO:0000256" key="7">
    <source>
        <dbReference type="PIRSR" id="PIRSR005378-1"/>
    </source>
</evidence>
<accession>A0A9N9ZZ20</accession>
<dbReference type="Gene3D" id="3.30.360.20">
    <property type="entry name" value="RNA 3'-terminal phosphate cyclase, insert domain"/>
    <property type="match status" value="1"/>
</dbReference>
<dbReference type="GO" id="GO:0005524">
    <property type="term" value="F:ATP binding"/>
    <property type="evidence" value="ECO:0007669"/>
    <property type="project" value="UniProtKB-KW"/>
</dbReference>
<dbReference type="PIRSF" id="PIRSF005378">
    <property type="entry name" value="RNA3'_term_phos_cycl_euk"/>
    <property type="match status" value="1"/>
</dbReference>
<dbReference type="SUPFAM" id="SSF55205">
    <property type="entry name" value="EPT/RTPC-like"/>
    <property type="match status" value="2"/>
</dbReference>
<evidence type="ECO:0000256" key="2">
    <source>
        <dbReference type="ARBA" id="ARBA00012725"/>
    </source>
</evidence>
<dbReference type="InterPro" id="IPR013792">
    <property type="entry name" value="RNA3'P_cycl/enolpyr_Trfase_a/b"/>
</dbReference>
<evidence type="ECO:0000313" key="12">
    <source>
        <dbReference type="Proteomes" id="UP001152759"/>
    </source>
</evidence>
<dbReference type="AlphaFoldDB" id="A0A9N9ZZ20"/>
<evidence type="ECO:0000256" key="3">
    <source>
        <dbReference type="ARBA" id="ARBA00021428"/>
    </source>
</evidence>
<evidence type="ECO:0000256" key="4">
    <source>
        <dbReference type="ARBA" id="ARBA00022598"/>
    </source>
</evidence>
<comment type="similarity">
    <text evidence="1">Belongs to the RNA 3'-terminal cyclase family. Type 1 subfamily.</text>
</comment>
<sequence length="363" mass="39045">MELDTTGCALIDGSLLEGGGQILRTAVALSALKDAPVRIIKIRAGRKDPGLKSQHLKGIELVRQMCDGSLEGGSMGSTEITFRPGRIKAGSFYADAVTAGSVSLMMQVLLPLALFAPGPTNFELKGGTNADLAPPVDHTVLAYRHMLEKFGGDFKAQIKTRGYFPKGRGEVLVSVSPVRSLKGVTLTDFGEVKRVFGFSFVSGKFPSHLADSMTRYVERVLKNDPVLRKNCAEIKSTSSDKAFGDGFGIVLGCETTTGCLLVTSSCNKRGYRAEDAAKEAVEELVSSVNIQSCVDQHTQDQVIILMALAVGESKLRTGPITMHTKTVMHFTEKLLGVKFVVYAIDDEVNIIECTGSGFQNPNF</sequence>
<dbReference type="InterPro" id="IPR037136">
    <property type="entry name" value="RNA3'_phos_cyclase_dom_sf"/>
</dbReference>
<keyword evidence="12" id="KW-1185">Reference proteome</keyword>
<reference evidence="11" key="1">
    <citation type="submission" date="2021-12" db="EMBL/GenBank/DDBJ databases">
        <authorList>
            <person name="King R."/>
        </authorList>
    </citation>
    <scope>NUCLEOTIDE SEQUENCE</scope>
</reference>
<dbReference type="InterPro" id="IPR036553">
    <property type="entry name" value="RPTC_insert"/>
</dbReference>
<dbReference type="Proteomes" id="UP001152759">
    <property type="component" value="Chromosome 1"/>
</dbReference>
<evidence type="ECO:0000259" key="9">
    <source>
        <dbReference type="Pfam" id="PF01137"/>
    </source>
</evidence>
<dbReference type="PANTHER" id="PTHR11096">
    <property type="entry name" value="RNA 3' TERMINAL PHOSPHATE CYCLASE"/>
    <property type="match status" value="1"/>
</dbReference>
<evidence type="ECO:0000256" key="6">
    <source>
        <dbReference type="ARBA" id="ARBA00024481"/>
    </source>
</evidence>
<evidence type="ECO:0000256" key="8">
    <source>
        <dbReference type="PIRSR" id="PIRSR005378-2"/>
    </source>
</evidence>
<evidence type="ECO:0000256" key="1">
    <source>
        <dbReference type="ARBA" id="ARBA00009206"/>
    </source>
</evidence>
<organism evidence="11 12">
    <name type="scientific">Bemisia tabaci</name>
    <name type="common">Sweetpotato whitefly</name>
    <name type="synonym">Aleurodes tabaci</name>
    <dbReference type="NCBI Taxonomy" id="7038"/>
    <lineage>
        <taxon>Eukaryota</taxon>
        <taxon>Metazoa</taxon>
        <taxon>Ecdysozoa</taxon>
        <taxon>Arthropoda</taxon>
        <taxon>Hexapoda</taxon>
        <taxon>Insecta</taxon>
        <taxon>Pterygota</taxon>
        <taxon>Neoptera</taxon>
        <taxon>Paraneoptera</taxon>
        <taxon>Hemiptera</taxon>
        <taxon>Sternorrhyncha</taxon>
        <taxon>Aleyrodoidea</taxon>
        <taxon>Aleyrodidae</taxon>
        <taxon>Aleyrodinae</taxon>
        <taxon>Bemisia</taxon>
    </lineage>
</organism>
<feature type="active site" description="Tele-AMP-histidine intermediate" evidence="7">
    <location>
        <position position="323"/>
    </location>
</feature>
<feature type="binding site" evidence="8">
    <location>
        <begin position="297"/>
        <end position="301"/>
    </location>
    <ligand>
        <name>ATP</name>
        <dbReference type="ChEBI" id="CHEBI:30616"/>
    </ligand>
</feature>
<keyword evidence="5 8" id="KW-0547">Nucleotide-binding</keyword>
<keyword evidence="8" id="KW-0067">ATP-binding</keyword>
<dbReference type="NCBIfam" id="TIGR03399">
    <property type="entry name" value="RNA_3prim_cycl"/>
    <property type="match status" value="1"/>
</dbReference>
<feature type="domain" description="RNA 3'-terminal phosphate cyclase" evidence="9">
    <location>
        <begin position="16"/>
        <end position="340"/>
    </location>
</feature>
<gene>
    <name evidence="11" type="ORF">BEMITA_LOCUS496</name>
</gene>
<dbReference type="GO" id="GO:0003963">
    <property type="term" value="F:RNA-3'-phosphate cyclase activity"/>
    <property type="evidence" value="ECO:0007669"/>
    <property type="project" value="UniProtKB-EC"/>
</dbReference>
<dbReference type="Gene3D" id="3.65.10.20">
    <property type="entry name" value="RNA 3'-terminal phosphate cyclase domain"/>
    <property type="match status" value="1"/>
</dbReference>
<dbReference type="InterPro" id="IPR013791">
    <property type="entry name" value="RNA3'-term_phos_cycl_insert"/>
</dbReference>
<feature type="domain" description="RNA 3'-terminal phosphate cyclase insert" evidence="10">
    <location>
        <begin position="187"/>
        <end position="287"/>
    </location>
</feature>
<evidence type="ECO:0000313" key="11">
    <source>
        <dbReference type="EMBL" id="CAH0380781.1"/>
    </source>
</evidence>
<protein>
    <recommendedName>
        <fullName evidence="3">RNA 3'-terminal phosphate cyclase</fullName>
        <ecNumber evidence="2">6.5.1.4</ecNumber>
    </recommendedName>
</protein>
<dbReference type="GO" id="GO:0005634">
    <property type="term" value="C:nucleus"/>
    <property type="evidence" value="ECO:0007669"/>
    <property type="project" value="TreeGrafter"/>
</dbReference>
<name>A0A9N9ZZ20_BEMTA</name>
<dbReference type="EMBL" id="OU963862">
    <property type="protein sequence ID" value="CAH0380781.1"/>
    <property type="molecule type" value="Genomic_DNA"/>
</dbReference>
<feature type="binding site" evidence="8">
    <location>
        <position position="107"/>
    </location>
    <ligand>
        <name>ATP</name>
        <dbReference type="ChEBI" id="CHEBI:30616"/>
    </ligand>
</feature>
<keyword evidence="4" id="KW-0436">Ligase</keyword>
<dbReference type="PANTHER" id="PTHR11096:SF0">
    <property type="entry name" value="RNA 3'-TERMINAL PHOSPHATE CYCLASE"/>
    <property type="match status" value="1"/>
</dbReference>
<proteinExistence type="inferred from homology"/>
<evidence type="ECO:0000259" key="10">
    <source>
        <dbReference type="Pfam" id="PF05189"/>
    </source>
</evidence>
<dbReference type="InterPro" id="IPR017770">
    <property type="entry name" value="RNA3'_term_phos_cyc_type_1"/>
</dbReference>
<dbReference type="EC" id="6.5.1.4" evidence="2"/>